<dbReference type="Pfam" id="PF00149">
    <property type="entry name" value="Metallophos"/>
    <property type="match status" value="1"/>
</dbReference>
<evidence type="ECO:0000256" key="1">
    <source>
        <dbReference type="SAM" id="Phobius"/>
    </source>
</evidence>
<reference evidence="4" key="1">
    <citation type="journal article" date="2019" name="Int. J. Syst. Evol. Microbiol.">
        <title>The Global Catalogue of Microorganisms (GCM) 10K type strain sequencing project: providing services to taxonomists for standard genome sequencing and annotation.</title>
        <authorList>
            <consortium name="The Broad Institute Genomics Platform"/>
            <consortium name="The Broad Institute Genome Sequencing Center for Infectious Disease"/>
            <person name="Wu L."/>
            <person name="Ma J."/>
        </authorList>
    </citation>
    <scope>NUCLEOTIDE SEQUENCE [LARGE SCALE GENOMIC DNA]</scope>
    <source>
        <strain evidence="4">CGMCC 1.15067</strain>
    </source>
</reference>
<protein>
    <submittedName>
        <fullName evidence="3">Metallophosphoesterase</fullName>
    </submittedName>
</protein>
<keyword evidence="1" id="KW-1133">Transmembrane helix</keyword>
<feature type="transmembrane region" description="Helical" evidence="1">
    <location>
        <begin position="38"/>
        <end position="59"/>
    </location>
</feature>
<sequence length="313" mass="35027">MQRRNFSLNAYYSLYTLDNPITIPFYFKYKYDITRRQFLKRSTIVVASLGLGTAGYTWLGEPNWLDKVYIDLPLPQLPPSLNGMKLIQFSDVHLGMGKEASDLEKLADIIMAEKPDMICFTGDMVDDDPTPLQAGVTALQQMSAPLGKFAVLGNHDYLQDVLSVSNMMEQGGFKMLTNENVQIKQPDGTLAIIGLDDQLLGKPNVNKATADIGKDACRILLMHEPDYADKIPINFGFHLQLSGHSHGGQIRLPLFGAVITPRGSRKYIMGWYQAGPQRQLPLYVNRGIGTSQVPIRFLCRPELTIFTLRRADS</sequence>
<evidence type="ECO:0000313" key="3">
    <source>
        <dbReference type="EMBL" id="MFD1989086.1"/>
    </source>
</evidence>
<proteinExistence type="predicted"/>
<feature type="domain" description="Calcineurin-like phosphoesterase" evidence="2">
    <location>
        <begin position="84"/>
        <end position="247"/>
    </location>
</feature>
<dbReference type="PANTHER" id="PTHR31302">
    <property type="entry name" value="TRANSMEMBRANE PROTEIN WITH METALLOPHOSPHOESTERASE DOMAIN-RELATED"/>
    <property type="match status" value="1"/>
</dbReference>
<accession>A0ABW4UP73</accession>
<dbReference type="RefSeq" id="WP_379282522.1">
    <property type="nucleotide sequence ID" value="NZ_JBHUGF010000009.1"/>
</dbReference>
<gene>
    <name evidence="3" type="ORF">ACFSGI_03790</name>
</gene>
<comment type="caution">
    <text evidence="3">The sequence shown here is derived from an EMBL/GenBank/DDBJ whole genome shotgun (WGS) entry which is preliminary data.</text>
</comment>
<organism evidence="3 4">
    <name type="scientific">Paenibacillus nicotianae</name>
    <dbReference type="NCBI Taxonomy" id="1526551"/>
    <lineage>
        <taxon>Bacteria</taxon>
        <taxon>Bacillati</taxon>
        <taxon>Bacillota</taxon>
        <taxon>Bacilli</taxon>
        <taxon>Bacillales</taxon>
        <taxon>Paenibacillaceae</taxon>
        <taxon>Paenibacillus</taxon>
    </lineage>
</organism>
<dbReference type="Gene3D" id="3.60.21.10">
    <property type="match status" value="1"/>
</dbReference>
<dbReference type="CDD" id="cd07385">
    <property type="entry name" value="MPP_YkuE_C"/>
    <property type="match status" value="1"/>
</dbReference>
<dbReference type="InterPro" id="IPR051158">
    <property type="entry name" value="Metallophosphoesterase_sf"/>
</dbReference>
<dbReference type="EMBL" id="JBHUGF010000009">
    <property type="protein sequence ID" value="MFD1989086.1"/>
    <property type="molecule type" value="Genomic_DNA"/>
</dbReference>
<evidence type="ECO:0000259" key="2">
    <source>
        <dbReference type="Pfam" id="PF00149"/>
    </source>
</evidence>
<dbReference type="InterPro" id="IPR019546">
    <property type="entry name" value="TAT_signal_bac_arc"/>
</dbReference>
<evidence type="ECO:0000313" key="4">
    <source>
        <dbReference type="Proteomes" id="UP001597403"/>
    </source>
</evidence>
<dbReference type="Proteomes" id="UP001597403">
    <property type="component" value="Unassembled WGS sequence"/>
</dbReference>
<keyword evidence="4" id="KW-1185">Reference proteome</keyword>
<dbReference type="PANTHER" id="PTHR31302:SF25">
    <property type="entry name" value="PHOSPHOESTERASE"/>
    <property type="match status" value="1"/>
</dbReference>
<dbReference type="InterPro" id="IPR004843">
    <property type="entry name" value="Calcineurin-like_PHP"/>
</dbReference>
<name>A0ABW4UP73_9BACL</name>
<dbReference type="SUPFAM" id="SSF56300">
    <property type="entry name" value="Metallo-dependent phosphatases"/>
    <property type="match status" value="1"/>
</dbReference>
<keyword evidence="1" id="KW-0812">Transmembrane</keyword>
<keyword evidence="1" id="KW-0472">Membrane</keyword>
<dbReference type="NCBIfam" id="TIGR01409">
    <property type="entry name" value="TAT_signal_seq"/>
    <property type="match status" value="1"/>
</dbReference>
<dbReference type="InterPro" id="IPR029052">
    <property type="entry name" value="Metallo-depent_PP-like"/>
</dbReference>